<gene>
    <name evidence="5" type="ORF">BLX24_15870</name>
</gene>
<keyword evidence="5" id="KW-0675">Receptor</keyword>
<sequence length="731" mass="82024">MKFLLLIGTTLLMTMPAFGQTTLKGRVTDAKGRALPGANVFIKGTYDGANTDSTGSFRFRTSRNDTATLVVSFIGYESFTKKLALSANQPDVAVRLQEAASELNTVVITAGAFEASDERKMTMLKPMDIVTTAGAQADITATMNLLPGAQRVGEQEGMFVRGGSNLESKVVIDGMIVQNPYFSSLPDVQSRGRFQPFMFKGTSFSTGGYSAQYGQALSSVLLLNTNDKNTNNGLSIGLNLISANVGIDHETKNSTISGSLYYGNLKPLFALIRQNIDWVRDPEFAGSSLTYRLRPTKNGLLKVYGMYSASRLAMNFRDPSVETGPAGPGKTAIDQTNRNAFLTSTYTDSWDEGRWLLNTGLSYSRNHDRMTFNGLDFGRFDSRTQGRLVLTRLLARNNSLLFGAEVHHVTLKNGVMGTTYQLSDTYAATFVESELYLSRKLAGRIGVRGEYSSLLKAFNLAPRLSFAYKTGTFSQISLAAGQFYQTPDYRYLYLNQGLAYERADHLILNYQLIRNQRTFRIETFYKNYAALVREFTGQPFDTNPYRFPWGRTDNTGNGYARGFDLFWRDQKTVKGLDYWVTYSYVDTRRLFSQYSMATTPAFVSNHNASLVTKRYFNKLRTNMGLTYTFTSGRPYYNPNRQNERPDNYFSDRTPAVHNLSYSASYITAVKGNFLVLYATVDNILNTRNVFTYRYTPDNKTRYAVGPQSYRSFFIGGVMMLSKKAKVDLNQL</sequence>
<dbReference type="SUPFAM" id="SSF49464">
    <property type="entry name" value="Carboxypeptidase regulatory domain-like"/>
    <property type="match status" value="1"/>
</dbReference>
<accession>A0A1S2VH00</accession>
<evidence type="ECO:0000256" key="4">
    <source>
        <dbReference type="SAM" id="SignalP"/>
    </source>
</evidence>
<dbReference type="Pfam" id="PF13715">
    <property type="entry name" value="CarbopepD_reg_2"/>
    <property type="match status" value="1"/>
</dbReference>
<comment type="caution">
    <text evidence="5">The sequence shown here is derived from an EMBL/GenBank/DDBJ whole genome shotgun (WGS) entry which is preliminary data.</text>
</comment>
<evidence type="ECO:0000256" key="1">
    <source>
        <dbReference type="ARBA" id="ARBA00004442"/>
    </source>
</evidence>
<evidence type="ECO:0000256" key="2">
    <source>
        <dbReference type="ARBA" id="ARBA00023136"/>
    </source>
</evidence>
<dbReference type="Gene3D" id="2.60.40.1120">
    <property type="entry name" value="Carboxypeptidase-like, regulatory domain"/>
    <property type="match status" value="1"/>
</dbReference>
<keyword evidence="2" id="KW-0472">Membrane</keyword>
<dbReference type="InterPro" id="IPR008969">
    <property type="entry name" value="CarboxyPept-like_regulatory"/>
</dbReference>
<dbReference type="InterPro" id="IPR036942">
    <property type="entry name" value="Beta-barrel_TonB_sf"/>
</dbReference>
<organism evidence="5 6">
    <name type="scientific">Arsenicibacter rosenii</name>
    <dbReference type="NCBI Taxonomy" id="1750698"/>
    <lineage>
        <taxon>Bacteria</taxon>
        <taxon>Pseudomonadati</taxon>
        <taxon>Bacteroidota</taxon>
        <taxon>Cytophagia</taxon>
        <taxon>Cytophagales</taxon>
        <taxon>Spirosomataceae</taxon>
        <taxon>Arsenicibacter</taxon>
    </lineage>
</organism>
<reference evidence="5 6" key="1">
    <citation type="submission" date="2016-10" db="EMBL/GenBank/DDBJ databases">
        <title>Arsenicibacter rosenii gen. nov., sp. nov., an efficient arsenic-methylating bacterium isolated from an arsenic-contaminated paddy soil.</title>
        <authorList>
            <person name="Huang K."/>
        </authorList>
    </citation>
    <scope>NUCLEOTIDE SEQUENCE [LARGE SCALE GENOMIC DNA]</scope>
    <source>
        <strain evidence="5 6">SM-1</strain>
    </source>
</reference>
<feature type="chain" id="PRO_5010164333" evidence="4">
    <location>
        <begin position="20"/>
        <end position="731"/>
    </location>
</feature>
<name>A0A1S2VH00_9BACT</name>
<dbReference type="EMBL" id="MORL01000008">
    <property type="protein sequence ID" value="OIN58013.1"/>
    <property type="molecule type" value="Genomic_DNA"/>
</dbReference>
<proteinExistence type="predicted"/>
<dbReference type="GO" id="GO:0009279">
    <property type="term" value="C:cell outer membrane"/>
    <property type="evidence" value="ECO:0007669"/>
    <property type="project" value="UniProtKB-SubCell"/>
</dbReference>
<dbReference type="Gene3D" id="2.40.170.20">
    <property type="entry name" value="TonB-dependent receptor, beta-barrel domain"/>
    <property type="match status" value="1"/>
</dbReference>
<keyword evidence="6" id="KW-1185">Reference proteome</keyword>
<feature type="signal peptide" evidence="4">
    <location>
        <begin position="1"/>
        <end position="19"/>
    </location>
</feature>
<protein>
    <submittedName>
        <fullName evidence="5">TonB-dependent receptor</fullName>
    </submittedName>
</protein>
<dbReference type="AlphaFoldDB" id="A0A1S2VH00"/>
<dbReference type="RefSeq" id="WP_071504164.1">
    <property type="nucleotide sequence ID" value="NZ_MORL01000008.1"/>
</dbReference>
<evidence type="ECO:0000313" key="5">
    <source>
        <dbReference type="EMBL" id="OIN58013.1"/>
    </source>
</evidence>
<evidence type="ECO:0000256" key="3">
    <source>
        <dbReference type="ARBA" id="ARBA00023237"/>
    </source>
</evidence>
<comment type="subcellular location">
    <subcellularLocation>
        <location evidence="1">Cell outer membrane</location>
    </subcellularLocation>
</comment>
<evidence type="ECO:0000313" key="6">
    <source>
        <dbReference type="Proteomes" id="UP000181790"/>
    </source>
</evidence>
<keyword evidence="3" id="KW-0998">Cell outer membrane</keyword>
<keyword evidence="4" id="KW-0732">Signal</keyword>
<dbReference type="SUPFAM" id="SSF56935">
    <property type="entry name" value="Porins"/>
    <property type="match status" value="1"/>
</dbReference>
<dbReference type="Proteomes" id="UP000181790">
    <property type="component" value="Unassembled WGS sequence"/>
</dbReference>
<dbReference type="OrthoDB" id="1075473at2"/>